<dbReference type="AlphaFoldDB" id="A0A8C1XAH1"/>
<dbReference type="PROSITE" id="PS00134">
    <property type="entry name" value="TRYPSIN_HIS"/>
    <property type="match status" value="1"/>
</dbReference>
<dbReference type="Ensembl" id="ENSCCRT00015081709.1">
    <property type="protein sequence ID" value="ENSCCRP00015079120.1"/>
    <property type="gene ID" value="ENSCCRG00015032030.1"/>
</dbReference>
<protein>
    <recommendedName>
        <fullName evidence="5">trypsin</fullName>
        <ecNumber evidence="5">3.4.21.4</ecNumber>
    </recommendedName>
</protein>
<dbReference type="Pfam" id="PF00089">
    <property type="entry name" value="Trypsin"/>
    <property type="match status" value="1"/>
</dbReference>
<evidence type="ECO:0000256" key="6">
    <source>
        <dbReference type="SAM" id="SignalP"/>
    </source>
</evidence>
<dbReference type="InterPro" id="IPR043504">
    <property type="entry name" value="Peptidase_S1_PA_chymotrypsin"/>
</dbReference>
<comment type="catalytic activity">
    <reaction evidence="4">
        <text>Preferential cleavage: Arg-|-Xaa, Lys-|-Xaa.</text>
        <dbReference type="EC" id="3.4.21.4"/>
    </reaction>
</comment>
<dbReference type="InterPro" id="IPR001314">
    <property type="entry name" value="Peptidase_S1A"/>
</dbReference>
<dbReference type="InterPro" id="IPR009003">
    <property type="entry name" value="Peptidase_S1_PA"/>
</dbReference>
<organism evidence="8 9">
    <name type="scientific">Cyprinus carpio</name>
    <name type="common">Common carp</name>
    <dbReference type="NCBI Taxonomy" id="7962"/>
    <lineage>
        <taxon>Eukaryota</taxon>
        <taxon>Metazoa</taxon>
        <taxon>Chordata</taxon>
        <taxon>Craniata</taxon>
        <taxon>Vertebrata</taxon>
        <taxon>Euteleostomi</taxon>
        <taxon>Actinopterygii</taxon>
        <taxon>Neopterygii</taxon>
        <taxon>Teleostei</taxon>
        <taxon>Ostariophysi</taxon>
        <taxon>Cypriniformes</taxon>
        <taxon>Cyprinidae</taxon>
        <taxon>Cyprininae</taxon>
        <taxon>Cyprinus</taxon>
    </lineage>
</organism>
<keyword evidence="3" id="KW-1015">Disulfide bond</keyword>
<reference evidence="8" key="1">
    <citation type="submission" date="2025-08" db="UniProtKB">
        <authorList>
            <consortium name="Ensembl"/>
        </authorList>
    </citation>
    <scope>IDENTIFICATION</scope>
</reference>
<keyword evidence="6" id="KW-0732">Signal</keyword>
<dbReference type="GO" id="GO:0006508">
    <property type="term" value="P:proteolysis"/>
    <property type="evidence" value="ECO:0007669"/>
    <property type="project" value="InterPro"/>
</dbReference>
<dbReference type="InterPro" id="IPR018114">
    <property type="entry name" value="TRYPSIN_HIS"/>
</dbReference>
<feature type="chain" id="PRO_5034000628" description="trypsin" evidence="6">
    <location>
        <begin position="21"/>
        <end position="261"/>
    </location>
</feature>
<dbReference type="CDD" id="cd00190">
    <property type="entry name" value="Tryp_SPc"/>
    <property type="match status" value="1"/>
</dbReference>
<dbReference type="PANTHER" id="PTHR24271">
    <property type="entry name" value="KALLIKREIN-RELATED"/>
    <property type="match status" value="1"/>
</dbReference>
<dbReference type="GO" id="GO:0005576">
    <property type="term" value="C:extracellular region"/>
    <property type="evidence" value="ECO:0007669"/>
    <property type="project" value="UniProtKB-SubCell"/>
</dbReference>
<dbReference type="FunFam" id="2.40.10.10:FF:000005">
    <property type="entry name" value="Serine protease 37"/>
    <property type="match status" value="1"/>
</dbReference>
<evidence type="ECO:0000256" key="1">
    <source>
        <dbReference type="ARBA" id="ARBA00004239"/>
    </source>
</evidence>
<dbReference type="PANTHER" id="PTHR24271:SF87">
    <property type="entry name" value="ARGININE ESTERASE-LIKE-RELATED"/>
    <property type="match status" value="1"/>
</dbReference>
<dbReference type="SMART" id="SM00020">
    <property type="entry name" value="Tryp_SPc"/>
    <property type="match status" value="1"/>
</dbReference>
<name>A0A8C1XAH1_CYPCA</name>
<dbReference type="PROSITE" id="PS50240">
    <property type="entry name" value="TRYPSIN_DOM"/>
    <property type="match status" value="1"/>
</dbReference>
<sequence length="261" mass="29241">IMIIISLLLLASLLPHMTFTARVNVDIVNGRVAKPHSRPYMVSLQMNKQHICGGFLIHDQFVLTAAHCRGSEGFVLNMILTAVIGAHNLKNEKEGSVRIGVKSYHKHPGYRPGRPSTLNDIMLLRVKIYRLTFFFFLRAVRTLFKGDIKADSVCSVAGWGSLRTNGSANDRLMEMKVYIMDNKECEIRWGEIYSVPKMMCTYGVGGFCDGDSGGPLVCGDTAVGIVSFHVLYRCNSPMYPNVYTKISPYLEWISKIIKNVK</sequence>
<dbReference type="Gene3D" id="2.40.10.10">
    <property type="entry name" value="Trypsin-like serine proteases"/>
    <property type="match status" value="1"/>
</dbReference>
<evidence type="ECO:0000256" key="4">
    <source>
        <dbReference type="ARBA" id="ARBA00036320"/>
    </source>
</evidence>
<feature type="domain" description="Peptidase S1" evidence="7">
    <location>
        <begin position="27"/>
        <end position="258"/>
    </location>
</feature>
<dbReference type="SUPFAM" id="SSF50494">
    <property type="entry name" value="Trypsin-like serine proteases"/>
    <property type="match status" value="1"/>
</dbReference>
<dbReference type="PRINTS" id="PR00722">
    <property type="entry name" value="CHYMOTRYPSIN"/>
</dbReference>
<dbReference type="EC" id="3.4.21.4" evidence="5"/>
<accession>A0A8C1XAH1</accession>
<dbReference type="Proteomes" id="UP000694700">
    <property type="component" value="Unplaced"/>
</dbReference>
<dbReference type="InterPro" id="IPR001254">
    <property type="entry name" value="Trypsin_dom"/>
</dbReference>
<comment type="subcellular location">
    <subcellularLocation>
        <location evidence="1">Secreted</location>
        <location evidence="1">Extracellular space</location>
    </subcellularLocation>
</comment>
<evidence type="ECO:0000313" key="9">
    <source>
        <dbReference type="Proteomes" id="UP000694700"/>
    </source>
</evidence>
<feature type="signal peptide" evidence="6">
    <location>
        <begin position="1"/>
        <end position="20"/>
    </location>
</feature>
<proteinExistence type="predicted"/>
<evidence type="ECO:0000313" key="8">
    <source>
        <dbReference type="Ensembl" id="ENSCCRP00015079120.1"/>
    </source>
</evidence>
<keyword evidence="2" id="KW-0865">Zymogen</keyword>
<dbReference type="GO" id="GO:0004252">
    <property type="term" value="F:serine-type endopeptidase activity"/>
    <property type="evidence" value="ECO:0007669"/>
    <property type="project" value="UniProtKB-EC"/>
</dbReference>
<evidence type="ECO:0000256" key="3">
    <source>
        <dbReference type="ARBA" id="ARBA00023157"/>
    </source>
</evidence>
<evidence type="ECO:0000259" key="7">
    <source>
        <dbReference type="PROSITE" id="PS50240"/>
    </source>
</evidence>
<evidence type="ECO:0000256" key="5">
    <source>
        <dbReference type="ARBA" id="ARBA00038868"/>
    </source>
</evidence>
<evidence type="ECO:0000256" key="2">
    <source>
        <dbReference type="ARBA" id="ARBA00023145"/>
    </source>
</evidence>